<dbReference type="GO" id="GO:0015891">
    <property type="term" value="P:siderophore transport"/>
    <property type="evidence" value="ECO:0007669"/>
    <property type="project" value="InterPro"/>
</dbReference>
<dbReference type="SUPFAM" id="SSF74653">
    <property type="entry name" value="TolA/TonB C-terminal domain"/>
    <property type="match status" value="1"/>
</dbReference>
<dbReference type="GO" id="GO:0015031">
    <property type="term" value="P:protein transport"/>
    <property type="evidence" value="ECO:0007669"/>
    <property type="project" value="UniProtKB-UniRule"/>
</dbReference>
<keyword evidence="4 10" id="KW-1003">Cell membrane</keyword>
<dbReference type="PRINTS" id="PR01374">
    <property type="entry name" value="TONBPROTEIN"/>
</dbReference>
<evidence type="ECO:0000256" key="1">
    <source>
        <dbReference type="ARBA" id="ARBA00004383"/>
    </source>
</evidence>
<evidence type="ECO:0000256" key="11">
    <source>
        <dbReference type="SAM" id="MobiDB-lite"/>
    </source>
</evidence>
<keyword evidence="8 10" id="KW-1133">Transmembrane helix</keyword>
<comment type="caution">
    <text evidence="13">The sequence shown here is derived from an EMBL/GenBank/DDBJ whole genome shotgun (WGS) entry which is preliminary data.</text>
</comment>
<feature type="compositionally biased region" description="Pro residues" evidence="11">
    <location>
        <begin position="64"/>
        <end position="75"/>
    </location>
</feature>
<evidence type="ECO:0000256" key="8">
    <source>
        <dbReference type="ARBA" id="ARBA00022989"/>
    </source>
</evidence>
<dbReference type="InterPro" id="IPR006260">
    <property type="entry name" value="TonB/TolA_C"/>
</dbReference>
<dbReference type="InterPro" id="IPR037682">
    <property type="entry name" value="TonB_C"/>
</dbReference>
<evidence type="ECO:0000256" key="2">
    <source>
        <dbReference type="ARBA" id="ARBA00006555"/>
    </source>
</evidence>
<reference evidence="14" key="1">
    <citation type="submission" date="2018-08" db="EMBL/GenBank/DDBJ databases">
        <authorList>
            <person name="Zhang J."/>
            <person name="Du Z.-J."/>
        </authorList>
    </citation>
    <scope>NUCLEOTIDE SEQUENCE [LARGE SCALE GENOMIC DNA]</scope>
    <source>
        <strain evidence="14">KCTC 52655</strain>
    </source>
</reference>
<comment type="similarity">
    <text evidence="2 10">Belongs to the TonB family.</text>
</comment>
<evidence type="ECO:0000256" key="5">
    <source>
        <dbReference type="ARBA" id="ARBA00022519"/>
    </source>
</evidence>
<organism evidence="13 14">
    <name type="scientific">Alteromonas aestuariivivens</name>
    <dbReference type="NCBI Taxonomy" id="1938339"/>
    <lineage>
        <taxon>Bacteria</taxon>
        <taxon>Pseudomonadati</taxon>
        <taxon>Pseudomonadota</taxon>
        <taxon>Gammaproteobacteria</taxon>
        <taxon>Alteromonadales</taxon>
        <taxon>Alteromonadaceae</taxon>
        <taxon>Alteromonas/Salinimonas group</taxon>
        <taxon>Alteromonas</taxon>
    </lineage>
</organism>
<dbReference type="Proteomes" id="UP000256561">
    <property type="component" value="Unassembled WGS sequence"/>
</dbReference>
<keyword evidence="3 10" id="KW-0813">Transport</keyword>
<keyword evidence="5 10" id="KW-0997">Cell inner membrane</keyword>
<dbReference type="GO" id="GO:0031992">
    <property type="term" value="F:energy transducer activity"/>
    <property type="evidence" value="ECO:0007669"/>
    <property type="project" value="InterPro"/>
</dbReference>
<dbReference type="RefSeq" id="WP_115591532.1">
    <property type="nucleotide sequence ID" value="NZ_QRHA01000001.1"/>
</dbReference>
<dbReference type="OrthoDB" id="1628901at2"/>
<comment type="subcellular location">
    <subcellularLocation>
        <location evidence="1 10">Cell inner membrane</location>
        <topology evidence="1 10">Single-pass membrane protein</topology>
        <orientation evidence="1 10">Periplasmic side</orientation>
    </subcellularLocation>
</comment>
<accession>A0A3D8MEQ9</accession>
<keyword evidence="7 10" id="KW-0653">Protein transport</keyword>
<dbReference type="InterPro" id="IPR003538">
    <property type="entry name" value="TonB"/>
</dbReference>
<evidence type="ECO:0000313" key="14">
    <source>
        <dbReference type="Proteomes" id="UP000256561"/>
    </source>
</evidence>
<dbReference type="GO" id="GO:0055085">
    <property type="term" value="P:transmembrane transport"/>
    <property type="evidence" value="ECO:0007669"/>
    <property type="project" value="InterPro"/>
</dbReference>
<dbReference type="EMBL" id="QRHA01000001">
    <property type="protein sequence ID" value="RDV29242.1"/>
    <property type="molecule type" value="Genomic_DNA"/>
</dbReference>
<feature type="transmembrane region" description="Helical" evidence="10">
    <location>
        <begin position="6"/>
        <end position="27"/>
    </location>
</feature>
<feature type="domain" description="TonB C-terminal" evidence="12">
    <location>
        <begin position="123"/>
        <end position="215"/>
    </location>
</feature>
<dbReference type="GO" id="GO:0030288">
    <property type="term" value="C:outer membrane-bounded periplasmic space"/>
    <property type="evidence" value="ECO:0007669"/>
    <property type="project" value="InterPro"/>
</dbReference>
<protein>
    <recommendedName>
        <fullName evidence="10">Protein TonB</fullName>
    </recommendedName>
</protein>
<dbReference type="GO" id="GO:0005886">
    <property type="term" value="C:plasma membrane"/>
    <property type="evidence" value="ECO:0007669"/>
    <property type="project" value="UniProtKB-SubCell"/>
</dbReference>
<dbReference type="PANTHER" id="PTHR33446">
    <property type="entry name" value="PROTEIN TONB-RELATED"/>
    <property type="match status" value="1"/>
</dbReference>
<sequence>MLNRFVTSFIVATGIGLVLFFLMELMIKPDDELFNKKSDTAYLNFVRVTVSEQSAKQKDRQLPDEPPPPEQPPQTPDVTTSDNAASQSVQPLAMNLPSLDMPLSGGDGPFLGAPGSLTGGVAGFDSDVIPVVQVAPVYPRNAKQAKIEGYVKMSVSIRPDGTVANAKVIESNPRRLFDKAAITAMMRWKFRPKIVDGQPEAQTATQTIEFTLADS</sequence>
<proteinExistence type="inferred from homology"/>
<dbReference type="Gene3D" id="3.30.1150.10">
    <property type="match status" value="1"/>
</dbReference>
<keyword evidence="6 10" id="KW-0812">Transmembrane</keyword>
<evidence type="ECO:0000259" key="12">
    <source>
        <dbReference type="PROSITE" id="PS52015"/>
    </source>
</evidence>
<evidence type="ECO:0000256" key="4">
    <source>
        <dbReference type="ARBA" id="ARBA00022475"/>
    </source>
</evidence>
<keyword evidence="14" id="KW-1185">Reference proteome</keyword>
<keyword evidence="9 10" id="KW-0472">Membrane</keyword>
<comment type="function">
    <text evidence="10">Interacts with outer membrane receptor proteins that carry out high-affinity binding and energy dependent uptake into the periplasmic space of specific substrates. It could act to transduce energy from the cytoplasmic membrane to specific energy-requiring processes in the outer membrane, resulting in the release into the periplasm of ligands bound by these outer membrane proteins.</text>
</comment>
<evidence type="ECO:0000256" key="9">
    <source>
        <dbReference type="ARBA" id="ARBA00023136"/>
    </source>
</evidence>
<gene>
    <name evidence="13" type="ORF">DXV75_01935</name>
</gene>
<feature type="region of interest" description="Disordered" evidence="11">
    <location>
        <begin position="54"/>
        <end position="86"/>
    </location>
</feature>
<evidence type="ECO:0000256" key="7">
    <source>
        <dbReference type="ARBA" id="ARBA00022927"/>
    </source>
</evidence>
<evidence type="ECO:0000256" key="6">
    <source>
        <dbReference type="ARBA" id="ARBA00022692"/>
    </source>
</evidence>
<dbReference type="PROSITE" id="PS52015">
    <property type="entry name" value="TONB_CTD"/>
    <property type="match status" value="1"/>
</dbReference>
<keyword evidence="10" id="KW-0735">Signal-anchor</keyword>
<dbReference type="NCBIfam" id="TIGR01352">
    <property type="entry name" value="tonB_Cterm"/>
    <property type="match status" value="1"/>
</dbReference>
<dbReference type="AlphaFoldDB" id="A0A3D8MEQ9"/>
<evidence type="ECO:0000313" key="13">
    <source>
        <dbReference type="EMBL" id="RDV29242.1"/>
    </source>
</evidence>
<evidence type="ECO:0000256" key="3">
    <source>
        <dbReference type="ARBA" id="ARBA00022448"/>
    </source>
</evidence>
<dbReference type="Pfam" id="PF03544">
    <property type="entry name" value="TonB_C"/>
    <property type="match status" value="1"/>
</dbReference>
<dbReference type="InterPro" id="IPR051045">
    <property type="entry name" value="TonB-dependent_transducer"/>
</dbReference>
<name>A0A3D8MEQ9_9ALTE</name>
<evidence type="ECO:0000256" key="10">
    <source>
        <dbReference type="RuleBase" id="RU362123"/>
    </source>
</evidence>